<dbReference type="PANTHER" id="PTHR30069:SF28">
    <property type="entry name" value="TONB-DEPENDENT RECEPTOR YNCD-RELATED"/>
    <property type="match status" value="1"/>
</dbReference>
<dbReference type="CDD" id="cd01347">
    <property type="entry name" value="ligand_gated_channel"/>
    <property type="match status" value="1"/>
</dbReference>
<dbReference type="EMBL" id="LLXU01000114">
    <property type="protein sequence ID" value="KRG38767.1"/>
    <property type="molecule type" value="Genomic_DNA"/>
</dbReference>
<dbReference type="GO" id="GO:0009279">
    <property type="term" value="C:cell outer membrane"/>
    <property type="evidence" value="ECO:0007669"/>
    <property type="project" value="UniProtKB-SubCell"/>
</dbReference>
<dbReference type="AlphaFoldDB" id="A0A0R0A0P3"/>
<organism evidence="13 14">
    <name type="scientific">Stenotrophomonas panacihumi</name>
    <dbReference type="NCBI Taxonomy" id="676599"/>
    <lineage>
        <taxon>Bacteria</taxon>
        <taxon>Pseudomonadati</taxon>
        <taxon>Pseudomonadota</taxon>
        <taxon>Gammaproteobacteria</taxon>
        <taxon>Lysobacterales</taxon>
        <taxon>Lysobacteraceae</taxon>
        <taxon>Stenotrophomonas</taxon>
    </lineage>
</organism>
<dbReference type="PROSITE" id="PS52016">
    <property type="entry name" value="TONB_DEPENDENT_REC_3"/>
    <property type="match status" value="1"/>
</dbReference>
<keyword evidence="6 8" id="KW-0472">Membrane</keyword>
<evidence type="ECO:0000259" key="12">
    <source>
        <dbReference type="Pfam" id="PF07715"/>
    </source>
</evidence>
<evidence type="ECO:0000313" key="14">
    <source>
        <dbReference type="Proteomes" id="UP000051802"/>
    </source>
</evidence>
<evidence type="ECO:0000256" key="9">
    <source>
        <dbReference type="RuleBase" id="RU003357"/>
    </source>
</evidence>
<dbReference type="InterPro" id="IPR037066">
    <property type="entry name" value="Plug_dom_sf"/>
</dbReference>
<dbReference type="InterPro" id="IPR000531">
    <property type="entry name" value="Beta-barrel_TonB"/>
</dbReference>
<evidence type="ECO:0000256" key="1">
    <source>
        <dbReference type="ARBA" id="ARBA00004571"/>
    </source>
</evidence>
<dbReference type="Pfam" id="PF07715">
    <property type="entry name" value="Plug"/>
    <property type="match status" value="1"/>
</dbReference>
<dbReference type="InterPro" id="IPR012910">
    <property type="entry name" value="Plug_dom"/>
</dbReference>
<protein>
    <submittedName>
        <fullName evidence="13">Ligand-gated channel</fullName>
    </submittedName>
</protein>
<dbReference type="RefSeq" id="WP_057648439.1">
    <property type="nucleotide sequence ID" value="NZ_LLXU01000114.1"/>
</dbReference>
<dbReference type="Proteomes" id="UP000051802">
    <property type="component" value="Unassembled WGS sequence"/>
</dbReference>
<feature type="chain" id="PRO_5006390081" evidence="10">
    <location>
        <begin position="25"/>
        <end position="720"/>
    </location>
</feature>
<evidence type="ECO:0000256" key="10">
    <source>
        <dbReference type="SAM" id="SignalP"/>
    </source>
</evidence>
<dbReference type="OrthoDB" id="9760620at2"/>
<evidence type="ECO:0000313" key="13">
    <source>
        <dbReference type="EMBL" id="KRG38767.1"/>
    </source>
</evidence>
<evidence type="ECO:0000259" key="11">
    <source>
        <dbReference type="Pfam" id="PF00593"/>
    </source>
</evidence>
<dbReference type="Pfam" id="PF00593">
    <property type="entry name" value="TonB_dep_Rec_b-barrel"/>
    <property type="match status" value="1"/>
</dbReference>
<name>A0A0R0A0P3_9GAMM</name>
<dbReference type="InterPro" id="IPR039426">
    <property type="entry name" value="TonB-dep_rcpt-like"/>
</dbReference>
<dbReference type="GO" id="GO:0044718">
    <property type="term" value="P:siderophore transmembrane transport"/>
    <property type="evidence" value="ECO:0007669"/>
    <property type="project" value="TreeGrafter"/>
</dbReference>
<feature type="domain" description="TonB-dependent receptor-like beta-barrel" evidence="11">
    <location>
        <begin position="236"/>
        <end position="675"/>
    </location>
</feature>
<dbReference type="Gene3D" id="2.170.130.10">
    <property type="entry name" value="TonB-dependent receptor, plug domain"/>
    <property type="match status" value="1"/>
</dbReference>
<dbReference type="InterPro" id="IPR036942">
    <property type="entry name" value="Beta-barrel_TonB_sf"/>
</dbReference>
<sequence>MPPSCRLKPLAAALAGLGWPLAFAAVAQAATPAAAELPAVQVQAARVRGVDPFDLPGSFSEVDASAAADRRGAQASELLDGLPGVVARDRQNYAQDTQLSIRGFGARSTFGVRGVRLYVDGVPATMPDGQGQLSHFNVMGVERAEVLRGPFSALYGNASGGVVQWWSGAGAAGDPWRLRTTWGSDASFTTGAQLRGAQGPFDYNLAASHFQTDGWREHSRARRESLNGRFGWALAENRSLSLVVNYLDAPDAQDPLGLTRAQFEADPRQATAVATQFDTRKSVRQSQAGLVYEQQAGAGNLRVMAYGGQRAVEQYLAVPVAVQANPLHAGGVVDLDGGYGGADARGSWHGELAGRPFDVTLGANADRQRQHRTGYENFVGSQLGVKGALRRDQRDTVSNFDQFAQAWWQWSARWSALLGVRHSEVRFRSADDHITARNPDDSGRTDYSATTPVAGLVFRATDNLRLHASLGRGFETPTFNELGYRADGGAGLALELQPARSRNYELGLKWRGDDQAALAVALFRADTDDELAVASNTNGRSTYRNIGRTRREGAEASWTQPLAARSQVELAYTWLEATVREGYAVCANSGCATPDTWVAAGTALPGVPRQQFSARWSWTPGRWRLAAELDAADRTPVNDLGREAAPGYGLLALEASHEWAASSGVLRAFARVDNVFDRAYVGSVIVNDGNGRYYEPGPGRAFLVGLEWRFVAPGTAPRVD</sequence>
<comment type="subcellular location">
    <subcellularLocation>
        <location evidence="1 8">Cell outer membrane</location>
        <topology evidence="1 8">Multi-pass membrane protein</topology>
    </subcellularLocation>
</comment>
<evidence type="ECO:0000256" key="2">
    <source>
        <dbReference type="ARBA" id="ARBA00022448"/>
    </source>
</evidence>
<dbReference type="GO" id="GO:0015344">
    <property type="term" value="F:siderophore uptake transmembrane transporter activity"/>
    <property type="evidence" value="ECO:0007669"/>
    <property type="project" value="TreeGrafter"/>
</dbReference>
<keyword evidence="2 8" id="KW-0813">Transport</keyword>
<proteinExistence type="inferred from homology"/>
<keyword evidence="4 8" id="KW-0812">Transmembrane</keyword>
<keyword evidence="5 9" id="KW-0798">TonB box</keyword>
<evidence type="ECO:0000256" key="4">
    <source>
        <dbReference type="ARBA" id="ARBA00022692"/>
    </source>
</evidence>
<evidence type="ECO:0000256" key="7">
    <source>
        <dbReference type="ARBA" id="ARBA00023237"/>
    </source>
</evidence>
<keyword evidence="7 8" id="KW-0998">Cell outer membrane</keyword>
<evidence type="ECO:0000256" key="3">
    <source>
        <dbReference type="ARBA" id="ARBA00022452"/>
    </source>
</evidence>
<evidence type="ECO:0000256" key="8">
    <source>
        <dbReference type="PROSITE-ProRule" id="PRU01360"/>
    </source>
</evidence>
<feature type="signal peptide" evidence="10">
    <location>
        <begin position="1"/>
        <end position="24"/>
    </location>
</feature>
<gene>
    <name evidence="13" type="ORF">ARC20_14530</name>
</gene>
<comment type="caution">
    <text evidence="13">The sequence shown here is derived from an EMBL/GenBank/DDBJ whole genome shotgun (WGS) entry which is preliminary data.</text>
</comment>
<keyword evidence="10" id="KW-0732">Signal</keyword>
<dbReference type="PANTHER" id="PTHR30069">
    <property type="entry name" value="TONB-DEPENDENT OUTER MEMBRANE RECEPTOR"/>
    <property type="match status" value="1"/>
</dbReference>
<reference evidence="13 14" key="1">
    <citation type="submission" date="2015-10" db="EMBL/GenBank/DDBJ databases">
        <title>Genome sequencing and analysis of members of genus Stenotrophomonas.</title>
        <authorList>
            <person name="Patil P.P."/>
            <person name="Midha S."/>
            <person name="Patil P.B."/>
        </authorList>
    </citation>
    <scope>NUCLEOTIDE SEQUENCE [LARGE SCALE GENOMIC DNA]</scope>
    <source>
        <strain evidence="13 14">JCM 16536</strain>
    </source>
</reference>
<evidence type="ECO:0000256" key="5">
    <source>
        <dbReference type="ARBA" id="ARBA00023077"/>
    </source>
</evidence>
<evidence type="ECO:0000256" key="6">
    <source>
        <dbReference type="ARBA" id="ARBA00023136"/>
    </source>
</evidence>
<keyword evidence="3 8" id="KW-1134">Transmembrane beta strand</keyword>
<dbReference type="STRING" id="676599.ARC20_14530"/>
<dbReference type="Gene3D" id="2.40.170.20">
    <property type="entry name" value="TonB-dependent receptor, beta-barrel domain"/>
    <property type="match status" value="1"/>
</dbReference>
<comment type="similarity">
    <text evidence="8 9">Belongs to the TonB-dependent receptor family.</text>
</comment>
<feature type="domain" description="TonB-dependent receptor plug" evidence="12">
    <location>
        <begin position="53"/>
        <end position="162"/>
    </location>
</feature>
<accession>A0A0R0A0P3</accession>
<keyword evidence="14" id="KW-1185">Reference proteome</keyword>
<dbReference type="SUPFAM" id="SSF56935">
    <property type="entry name" value="Porins"/>
    <property type="match status" value="1"/>
</dbReference>